<dbReference type="EnsemblMetazoa" id="GPAI020200-RA">
    <property type="protein sequence ID" value="GPAI020200-PA"/>
    <property type="gene ID" value="GPAI020200"/>
</dbReference>
<evidence type="ECO:0000256" key="1">
    <source>
        <dbReference type="SAM" id="MobiDB-lite"/>
    </source>
</evidence>
<feature type="region of interest" description="Disordered" evidence="1">
    <location>
        <begin position="78"/>
        <end position="98"/>
    </location>
</feature>
<accession>A0A1A9ZNL1</accession>
<keyword evidence="3" id="KW-1185">Reference proteome</keyword>
<organism evidence="2 3">
    <name type="scientific">Glossina pallidipes</name>
    <name type="common">Tsetse fly</name>
    <dbReference type="NCBI Taxonomy" id="7398"/>
    <lineage>
        <taxon>Eukaryota</taxon>
        <taxon>Metazoa</taxon>
        <taxon>Ecdysozoa</taxon>
        <taxon>Arthropoda</taxon>
        <taxon>Hexapoda</taxon>
        <taxon>Insecta</taxon>
        <taxon>Pterygota</taxon>
        <taxon>Neoptera</taxon>
        <taxon>Endopterygota</taxon>
        <taxon>Diptera</taxon>
        <taxon>Brachycera</taxon>
        <taxon>Muscomorpha</taxon>
        <taxon>Hippoboscoidea</taxon>
        <taxon>Glossinidae</taxon>
        <taxon>Glossina</taxon>
    </lineage>
</organism>
<protein>
    <submittedName>
        <fullName evidence="2">Uncharacterized protein</fullName>
    </submittedName>
</protein>
<feature type="compositionally biased region" description="Low complexity" evidence="1">
    <location>
        <begin position="78"/>
        <end position="96"/>
    </location>
</feature>
<dbReference type="Proteomes" id="UP000092445">
    <property type="component" value="Unassembled WGS sequence"/>
</dbReference>
<proteinExistence type="predicted"/>
<reference evidence="2" key="2">
    <citation type="submission" date="2020-05" db="UniProtKB">
        <authorList>
            <consortium name="EnsemblMetazoa"/>
        </authorList>
    </citation>
    <scope>IDENTIFICATION</scope>
    <source>
        <strain evidence="2">IAEA</strain>
    </source>
</reference>
<dbReference type="VEuPathDB" id="VectorBase:GPAI020200"/>
<dbReference type="STRING" id="7398.A0A1A9ZNL1"/>
<dbReference type="AlphaFoldDB" id="A0A1A9ZNL1"/>
<evidence type="ECO:0000313" key="3">
    <source>
        <dbReference type="Proteomes" id="UP000092445"/>
    </source>
</evidence>
<evidence type="ECO:0000313" key="2">
    <source>
        <dbReference type="EnsemblMetazoa" id="GPAI020200-PA"/>
    </source>
</evidence>
<reference evidence="3" key="1">
    <citation type="submission" date="2014-03" db="EMBL/GenBank/DDBJ databases">
        <authorList>
            <person name="Aksoy S."/>
            <person name="Warren W."/>
            <person name="Wilson R.K."/>
        </authorList>
    </citation>
    <scope>NUCLEOTIDE SEQUENCE [LARGE SCALE GENOMIC DNA]</scope>
    <source>
        <strain evidence="3">IAEA</strain>
    </source>
</reference>
<sequence>MIYQRSRGRVILGRPHRPVKPDDLPPLRNPAILIGQNDLTSLSYLHEPGVLHNLKCLLDKLIDEVMDEMMKEQTPIGSVYSSDTSSITPSSSTSMRTTRKGIQEVVDVDVMIVDESGHQTFSISAYIVGKAQTCRKIICFGVRSILTPFNMLLAAIPDISIRYQDSAKLFDTLLDAAEEIGQNVKAVVCGRSPVNRAFLGNFVNGVYNKTRKDGTKYKIAVIYMLVAHHTKIRKGKNYGVSSLERIQTQKTKKRQENKFWERRGAVACTVSPRTSSEIARFYRGMAPAVLQAALNNKQVHGTKARKYFPLRADKHHQLGAAEGDVNNSGTIFQE</sequence>
<name>A0A1A9ZNL1_GLOPL</name>